<accession>A0A0B7APA1</accession>
<dbReference type="InterPro" id="IPR022776">
    <property type="entry name" value="TRM13/UPF0224_CHHC_Znf_dom"/>
</dbReference>
<dbReference type="AlphaFoldDB" id="A0A0B7APA1"/>
<protein>
    <recommendedName>
        <fullName evidence="4">CHHC U11-48K-type domain-containing protein</fullName>
    </recommendedName>
</protein>
<dbReference type="Pfam" id="PF05253">
    <property type="entry name" value="zf-U11-48K"/>
    <property type="match status" value="1"/>
</dbReference>
<sequence length="100" mass="11761">MEISNNCKIVRERQKYLETITQFVEEKKQQLNKVLEKLGLSEEELLKNQAKTTCPYNKDHIVPTNSFKKHVEKCRLLSAGYQIDELPAQLQDVDFCYENL</sequence>
<organism evidence="5">
    <name type="scientific">Arion vulgaris</name>
    <dbReference type="NCBI Taxonomy" id="1028688"/>
    <lineage>
        <taxon>Eukaryota</taxon>
        <taxon>Metazoa</taxon>
        <taxon>Spiralia</taxon>
        <taxon>Lophotrochozoa</taxon>
        <taxon>Mollusca</taxon>
        <taxon>Gastropoda</taxon>
        <taxon>Heterobranchia</taxon>
        <taxon>Euthyneura</taxon>
        <taxon>Panpulmonata</taxon>
        <taxon>Eupulmonata</taxon>
        <taxon>Stylommatophora</taxon>
        <taxon>Helicina</taxon>
        <taxon>Arionoidea</taxon>
        <taxon>Arionidae</taxon>
        <taxon>Arion</taxon>
    </lineage>
</organism>
<proteinExistence type="predicted"/>
<evidence type="ECO:0000256" key="3">
    <source>
        <dbReference type="ARBA" id="ARBA00022833"/>
    </source>
</evidence>
<dbReference type="PROSITE" id="PS51800">
    <property type="entry name" value="ZF_CHHC_U11_48K"/>
    <property type="match status" value="1"/>
</dbReference>
<evidence type="ECO:0000313" key="5">
    <source>
        <dbReference type="EMBL" id="CEK81745.1"/>
    </source>
</evidence>
<keyword evidence="3" id="KW-0862">Zinc</keyword>
<gene>
    <name evidence="5" type="primary">ORF127741</name>
</gene>
<evidence type="ECO:0000256" key="1">
    <source>
        <dbReference type="ARBA" id="ARBA00022723"/>
    </source>
</evidence>
<evidence type="ECO:0000256" key="2">
    <source>
        <dbReference type="ARBA" id="ARBA00022771"/>
    </source>
</evidence>
<evidence type="ECO:0000259" key="4">
    <source>
        <dbReference type="PROSITE" id="PS51800"/>
    </source>
</evidence>
<feature type="non-terminal residue" evidence="5">
    <location>
        <position position="100"/>
    </location>
</feature>
<reference evidence="5" key="1">
    <citation type="submission" date="2014-12" db="EMBL/GenBank/DDBJ databases">
        <title>Insight into the proteome of Arion vulgaris.</title>
        <authorList>
            <person name="Aradska J."/>
            <person name="Bulat T."/>
            <person name="Smidak R."/>
            <person name="Sarate P."/>
            <person name="Gangsoo J."/>
            <person name="Sialana F."/>
            <person name="Bilban M."/>
            <person name="Lubec G."/>
        </authorList>
    </citation>
    <scope>NUCLEOTIDE SEQUENCE</scope>
    <source>
        <tissue evidence="5">Skin</tissue>
    </source>
</reference>
<keyword evidence="2" id="KW-0863">Zinc-finger</keyword>
<keyword evidence="1" id="KW-0479">Metal-binding</keyword>
<dbReference type="InterPro" id="IPR036236">
    <property type="entry name" value="Znf_C2H2_sf"/>
</dbReference>
<dbReference type="SUPFAM" id="SSF57667">
    <property type="entry name" value="beta-beta-alpha zinc fingers"/>
    <property type="match status" value="1"/>
</dbReference>
<dbReference type="EMBL" id="HACG01034880">
    <property type="protein sequence ID" value="CEK81745.1"/>
    <property type="molecule type" value="Transcribed_RNA"/>
</dbReference>
<dbReference type="GO" id="GO:0008270">
    <property type="term" value="F:zinc ion binding"/>
    <property type="evidence" value="ECO:0007669"/>
    <property type="project" value="UniProtKB-KW"/>
</dbReference>
<feature type="domain" description="CHHC U11-48K-type" evidence="4">
    <location>
        <begin position="51"/>
        <end position="78"/>
    </location>
</feature>
<name>A0A0B7APA1_9EUPU</name>